<evidence type="ECO:0000256" key="5">
    <source>
        <dbReference type="ARBA" id="ARBA00023136"/>
    </source>
</evidence>
<gene>
    <name evidence="8" type="ORF">ACFY05_16100</name>
</gene>
<name>A0ABW6V718_MICFU</name>
<feature type="transmembrane region" description="Helical" evidence="6">
    <location>
        <begin position="134"/>
        <end position="155"/>
    </location>
</feature>
<feature type="transmembrane region" description="Helical" evidence="6">
    <location>
        <begin position="104"/>
        <end position="128"/>
    </location>
</feature>
<reference evidence="8 9" key="1">
    <citation type="submission" date="2024-10" db="EMBL/GenBank/DDBJ databases">
        <title>The Natural Products Discovery Center: Release of the First 8490 Sequenced Strains for Exploring Actinobacteria Biosynthetic Diversity.</title>
        <authorList>
            <person name="Kalkreuter E."/>
            <person name="Kautsar S.A."/>
            <person name="Yang D."/>
            <person name="Bader C.D."/>
            <person name="Teijaro C.N."/>
            <person name="Fluegel L."/>
            <person name="Davis C.M."/>
            <person name="Simpson J.R."/>
            <person name="Lauterbach L."/>
            <person name="Steele A.D."/>
            <person name="Gui C."/>
            <person name="Meng S."/>
            <person name="Li G."/>
            <person name="Viehrig K."/>
            <person name="Ye F."/>
            <person name="Su P."/>
            <person name="Kiefer A.F."/>
            <person name="Nichols A."/>
            <person name="Cepeda A.J."/>
            <person name="Yan W."/>
            <person name="Fan B."/>
            <person name="Jiang Y."/>
            <person name="Adhikari A."/>
            <person name="Zheng C.-J."/>
            <person name="Schuster L."/>
            <person name="Cowan T.M."/>
            <person name="Smanski M.J."/>
            <person name="Chevrette M.G."/>
            <person name="De Carvalho L.P.S."/>
            <person name="Shen B."/>
        </authorList>
    </citation>
    <scope>NUCLEOTIDE SEQUENCE [LARGE SCALE GENOMIC DNA]</scope>
    <source>
        <strain evidence="8 9">NPDC001281</strain>
    </source>
</reference>
<evidence type="ECO:0000259" key="7">
    <source>
        <dbReference type="Pfam" id="PF02687"/>
    </source>
</evidence>
<evidence type="ECO:0000313" key="8">
    <source>
        <dbReference type="EMBL" id="MFF4774377.1"/>
    </source>
</evidence>
<keyword evidence="4 6" id="KW-1133">Transmembrane helix</keyword>
<dbReference type="EMBL" id="JBIAXI010000008">
    <property type="protein sequence ID" value="MFF4774377.1"/>
    <property type="molecule type" value="Genomic_DNA"/>
</dbReference>
<accession>A0ABW6V718</accession>
<sequence>MPGPSPGAPRRPQPRSAPAAADFLYAQPERGYGLNGSSALPNLRDVHDRRLMLAVTILVIALAVVNTITFTWTTAMEARATMAITRTLGATPGQISAGLSTAQLLPALPGAIVGILLGLGLCSMFALGKWTVPPSFWLLGAALATLLATAALTALPARLAARRPVAQARGADPQCRNSVIGPAQQASATAVLSRPRPA</sequence>
<dbReference type="Proteomes" id="UP001602119">
    <property type="component" value="Unassembled WGS sequence"/>
</dbReference>
<evidence type="ECO:0000256" key="4">
    <source>
        <dbReference type="ARBA" id="ARBA00022989"/>
    </source>
</evidence>
<organism evidence="8 9">
    <name type="scientific">Microtetraspora fusca</name>
    <dbReference type="NCBI Taxonomy" id="1997"/>
    <lineage>
        <taxon>Bacteria</taxon>
        <taxon>Bacillati</taxon>
        <taxon>Actinomycetota</taxon>
        <taxon>Actinomycetes</taxon>
        <taxon>Streptosporangiales</taxon>
        <taxon>Streptosporangiaceae</taxon>
        <taxon>Microtetraspora</taxon>
    </lineage>
</organism>
<keyword evidence="3 6" id="KW-0812">Transmembrane</keyword>
<evidence type="ECO:0000313" key="9">
    <source>
        <dbReference type="Proteomes" id="UP001602119"/>
    </source>
</evidence>
<evidence type="ECO:0000256" key="3">
    <source>
        <dbReference type="ARBA" id="ARBA00022692"/>
    </source>
</evidence>
<protein>
    <submittedName>
        <fullName evidence="8">FtsX-like permease family protein</fullName>
    </submittedName>
</protein>
<evidence type="ECO:0000256" key="6">
    <source>
        <dbReference type="SAM" id="Phobius"/>
    </source>
</evidence>
<feature type="transmembrane region" description="Helical" evidence="6">
    <location>
        <begin position="51"/>
        <end position="72"/>
    </location>
</feature>
<keyword evidence="2" id="KW-1003">Cell membrane</keyword>
<comment type="subcellular location">
    <subcellularLocation>
        <location evidence="1">Cell membrane</location>
        <topology evidence="1">Multi-pass membrane protein</topology>
    </subcellularLocation>
</comment>
<comment type="caution">
    <text evidence="8">The sequence shown here is derived from an EMBL/GenBank/DDBJ whole genome shotgun (WGS) entry which is preliminary data.</text>
</comment>
<dbReference type="InterPro" id="IPR003838">
    <property type="entry name" value="ABC3_permease_C"/>
</dbReference>
<evidence type="ECO:0000256" key="1">
    <source>
        <dbReference type="ARBA" id="ARBA00004651"/>
    </source>
</evidence>
<keyword evidence="9" id="KW-1185">Reference proteome</keyword>
<evidence type="ECO:0000256" key="2">
    <source>
        <dbReference type="ARBA" id="ARBA00022475"/>
    </source>
</evidence>
<dbReference type="Pfam" id="PF02687">
    <property type="entry name" value="FtsX"/>
    <property type="match status" value="1"/>
</dbReference>
<proteinExistence type="predicted"/>
<feature type="domain" description="ABC3 transporter permease C-terminal" evidence="7">
    <location>
        <begin position="55"/>
        <end position="163"/>
    </location>
</feature>
<keyword evidence="5 6" id="KW-0472">Membrane</keyword>
<dbReference type="RefSeq" id="WP_387342720.1">
    <property type="nucleotide sequence ID" value="NZ_JBIAXI010000008.1"/>
</dbReference>